<dbReference type="EMBL" id="OUUZ01000011">
    <property type="protein sequence ID" value="SPQ23889.1"/>
    <property type="molecule type" value="Genomic_DNA"/>
</dbReference>
<dbReference type="AlphaFoldDB" id="A0A446BN15"/>
<feature type="region of interest" description="Disordered" evidence="1">
    <location>
        <begin position="308"/>
        <end position="373"/>
    </location>
</feature>
<feature type="compositionally biased region" description="Low complexity" evidence="1">
    <location>
        <begin position="336"/>
        <end position="352"/>
    </location>
</feature>
<protein>
    <submittedName>
        <fullName evidence="2">706bad9c-83b3-4245-a438-962043aa3c80</fullName>
    </submittedName>
</protein>
<feature type="region of interest" description="Disordered" evidence="1">
    <location>
        <begin position="182"/>
        <end position="294"/>
    </location>
</feature>
<sequence>MADTNSAQLNRPWHNREKPDAARLQSAVQQLCISREQVAELQGYIKRLLDEERDAQQFPIELLLIGRFQREWEAWLKAPLDQTHSALRDCVAALRQGIPLLQHSTARRRCVGHLRGLSHEVFEIHDIPRRNPTLLIVENGPLGISPVIDSSASGNEPDSPILGDKLVVAPLKTTHPAWQDLADDISRPQGPLPGTQDTEPSKTPVSGSGPSRQRVRAEPSLREPNASHRHQQRLPNLRPPLADACPPRPTLRATTKRRSAPPSSSAPLTEPPRPPPRYRPDTHPSLNPPLANTTTTTAMHTLNNVMANSSSHKSTYSQPPKASASAPHPHHRRHAPTSSLPSSTLLLHPGSAEAEEAGARARGPAAGWGPASV</sequence>
<evidence type="ECO:0000256" key="1">
    <source>
        <dbReference type="SAM" id="MobiDB-lite"/>
    </source>
</evidence>
<gene>
    <name evidence="2" type="ORF">TT172_LOCUS6308</name>
</gene>
<evidence type="ECO:0000313" key="2">
    <source>
        <dbReference type="EMBL" id="SPQ23889.1"/>
    </source>
</evidence>
<accession>A0A446BN15</accession>
<dbReference type="Proteomes" id="UP000289323">
    <property type="component" value="Unassembled WGS sequence"/>
</dbReference>
<feature type="compositionally biased region" description="Polar residues" evidence="1">
    <location>
        <begin position="308"/>
        <end position="318"/>
    </location>
</feature>
<feature type="compositionally biased region" description="Low complexity" evidence="1">
    <location>
        <begin position="360"/>
        <end position="373"/>
    </location>
</feature>
<proteinExistence type="predicted"/>
<evidence type="ECO:0000313" key="3">
    <source>
        <dbReference type="Proteomes" id="UP000289323"/>
    </source>
</evidence>
<name>A0A446BN15_9PEZI</name>
<reference evidence="2 3" key="1">
    <citation type="submission" date="2018-04" db="EMBL/GenBank/DDBJ databases">
        <authorList>
            <person name="Huttner S."/>
            <person name="Dainat J."/>
        </authorList>
    </citation>
    <scope>NUCLEOTIDE SEQUENCE [LARGE SCALE GENOMIC DNA]</scope>
</reference>
<feature type="compositionally biased region" description="Polar residues" evidence="1">
    <location>
        <begin position="195"/>
        <end position="211"/>
    </location>
</feature>
<organism evidence="2 3">
    <name type="scientific">Thermothielavioides terrestris</name>
    <dbReference type="NCBI Taxonomy" id="2587410"/>
    <lineage>
        <taxon>Eukaryota</taxon>
        <taxon>Fungi</taxon>
        <taxon>Dikarya</taxon>
        <taxon>Ascomycota</taxon>
        <taxon>Pezizomycotina</taxon>
        <taxon>Sordariomycetes</taxon>
        <taxon>Sordariomycetidae</taxon>
        <taxon>Sordariales</taxon>
        <taxon>Chaetomiaceae</taxon>
        <taxon>Thermothielavioides</taxon>
    </lineage>
</organism>